<dbReference type="RefSeq" id="XP_001211791.1">
    <property type="nucleotide sequence ID" value="XM_001211791.1"/>
</dbReference>
<proteinExistence type="inferred from homology"/>
<dbReference type="HOGENOM" id="CLU_030571_1_0_1"/>
<sequence length="313" mass="34943">MTVNPIVTIPPGQTTISVKLINPVNAGPAILNRFMVPPVPGLDTFKSFPSFSFLLEHSSGRKLVWDLGIRKDYMNYSPKIASYIPTTKYTLDVEKNVADILEENGIKGDEIEAVIWSGRNLREIDFDGPNATKIGRFRAFDYFGDGSFFLLDSPGHAIGHLCGLVRTTTSPDTFILLGGDVCHYAGVFRPSKYLPMPSEISPHPIRPSSSVPFCPGSAWEELQRSRDRRPDQSLYDTTFAHDIPLAIHTVGKLQEIDADPNVFVIIAHDAQVRDGVPHFPASLNDWKEAGWGDALKWAFLRDLEIFWRSKDCI</sequence>
<evidence type="ECO:0000256" key="2">
    <source>
        <dbReference type="ARBA" id="ARBA00022723"/>
    </source>
</evidence>
<evidence type="ECO:0008006" key="7">
    <source>
        <dbReference type="Google" id="ProtNLM"/>
    </source>
</evidence>
<dbReference type="InterPro" id="IPR036866">
    <property type="entry name" value="RibonucZ/Hydroxyglut_hydro"/>
</dbReference>
<dbReference type="Proteomes" id="UP000007963">
    <property type="component" value="Unassembled WGS sequence"/>
</dbReference>
<dbReference type="OrthoDB" id="10250730at2759"/>
<dbReference type="VEuPathDB" id="FungiDB:ATEG_02613"/>
<keyword evidence="2" id="KW-0479">Metal-binding</keyword>
<comment type="similarity">
    <text evidence="1">Belongs to the metallo-beta-lactamase superfamily.</text>
</comment>
<dbReference type="Gene3D" id="3.60.15.10">
    <property type="entry name" value="Ribonuclease Z/Hydroxyacylglutathione hydrolase-like"/>
    <property type="match status" value="2"/>
</dbReference>
<protein>
    <recommendedName>
        <fullName evidence="7">Metallo-beta-lactamase domain-containing protein</fullName>
    </recommendedName>
</protein>
<dbReference type="InterPro" id="IPR051013">
    <property type="entry name" value="MBL_superfamily_lactonases"/>
</dbReference>
<evidence type="ECO:0000313" key="5">
    <source>
        <dbReference type="EMBL" id="EAU37575.1"/>
    </source>
</evidence>
<dbReference type="PANTHER" id="PTHR42978">
    <property type="entry name" value="QUORUM-QUENCHING LACTONASE YTNP-RELATED-RELATED"/>
    <property type="match status" value="1"/>
</dbReference>
<dbReference type="STRING" id="341663.Q0CUM1"/>
<dbReference type="AlphaFoldDB" id="Q0CUM1"/>
<accession>Q0CUM1</accession>
<keyword evidence="4" id="KW-0862">Zinc</keyword>
<reference evidence="6" key="1">
    <citation type="submission" date="2005-09" db="EMBL/GenBank/DDBJ databases">
        <title>Annotation of the Aspergillus terreus NIH2624 genome.</title>
        <authorList>
            <person name="Birren B.W."/>
            <person name="Lander E.S."/>
            <person name="Galagan J.E."/>
            <person name="Nusbaum C."/>
            <person name="Devon K."/>
            <person name="Henn M."/>
            <person name="Ma L.-J."/>
            <person name="Jaffe D.B."/>
            <person name="Butler J."/>
            <person name="Alvarez P."/>
            <person name="Gnerre S."/>
            <person name="Grabherr M."/>
            <person name="Kleber M."/>
            <person name="Mauceli E.W."/>
            <person name="Brockman W."/>
            <person name="Rounsley S."/>
            <person name="Young S.K."/>
            <person name="LaButti K."/>
            <person name="Pushparaj V."/>
            <person name="DeCaprio D."/>
            <person name="Crawford M."/>
            <person name="Koehrsen M."/>
            <person name="Engels R."/>
            <person name="Montgomery P."/>
            <person name="Pearson M."/>
            <person name="Howarth C."/>
            <person name="Larson L."/>
            <person name="Luoma S."/>
            <person name="White J."/>
            <person name="Alvarado L."/>
            <person name="Kodira C.D."/>
            <person name="Zeng Q."/>
            <person name="Oleary S."/>
            <person name="Yandava C."/>
            <person name="Denning D.W."/>
            <person name="Nierman W.C."/>
            <person name="Milne T."/>
            <person name="Madden K."/>
        </authorList>
    </citation>
    <scope>NUCLEOTIDE SEQUENCE [LARGE SCALE GENOMIC DNA]</scope>
    <source>
        <strain evidence="6">NIH 2624 / FGSC A1156</strain>
    </source>
</reference>
<name>Q0CUM1_ASPTN</name>
<dbReference type="OMA" id="CPGSAWE"/>
<dbReference type="CDD" id="cd07730">
    <property type="entry name" value="metallo-hydrolase-like_MBL-fold"/>
    <property type="match status" value="1"/>
</dbReference>
<dbReference type="SUPFAM" id="SSF56281">
    <property type="entry name" value="Metallo-hydrolase/oxidoreductase"/>
    <property type="match status" value="1"/>
</dbReference>
<dbReference type="eggNOG" id="ENOG502S1A6">
    <property type="taxonomic scope" value="Eukaryota"/>
</dbReference>
<dbReference type="GO" id="GO:0046872">
    <property type="term" value="F:metal ion binding"/>
    <property type="evidence" value="ECO:0007669"/>
    <property type="project" value="UniProtKB-KW"/>
</dbReference>
<dbReference type="PANTHER" id="PTHR42978:SF5">
    <property type="entry name" value="METALLO-BETA-LACTAMASE DOMAIN-CONTAINING PROTEIN"/>
    <property type="match status" value="1"/>
</dbReference>
<organism evidence="5 6">
    <name type="scientific">Aspergillus terreus (strain NIH 2624 / FGSC A1156)</name>
    <dbReference type="NCBI Taxonomy" id="341663"/>
    <lineage>
        <taxon>Eukaryota</taxon>
        <taxon>Fungi</taxon>
        <taxon>Dikarya</taxon>
        <taxon>Ascomycota</taxon>
        <taxon>Pezizomycotina</taxon>
        <taxon>Eurotiomycetes</taxon>
        <taxon>Eurotiomycetidae</taxon>
        <taxon>Eurotiales</taxon>
        <taxon>Aspergillaceae</taxon>
        <taxon>Aspergillus</taxon>
        <taxon>Aspergillus subgen. Circumdati</taxon>
    </lineage>
</organism>
<dbReference type="EMBL" id="CH476596">
    <property type="protein sequence ID" value="EAU37575.1"/>
    <property type="molecule type" value="Genomic_DNA"/>
</dbReference>
<dbReference type="GO" id="GO:0016787">
    <property type="term" value="F:hydrolase activity"/>
    <property type="evidence" value="ECO:0007669"/>
    <property type="project" value="UniProtKB-KW"/>
</dbReference>
<keyword evidence="3" id="KW-0378">Hydrolase</keyword>
<dbReference type="GeneID" id="4316837"/>
<evidence type="ECO:0000256" key="4">
    <source>
        <dbReference type="ARBA" id="ARBA00022833"/>
    </source>
</evidence>
<evidence type="ECO:0000256" key="1">
    <source>
        <dbReference type="ARBA" id="ARBA00007749"/>
    </source>
</evidence>
<evidence type="ECO:0000313" key="6">
    <source>
        <dbReference type="Proteomes" id="UP000007963"/>
    </source>
</evidence>
<evidence type="ECO:0000256" key="3">
    <source>
        <dbReference type="ARBA" id="ARBA00022801"/>
    </source>
</evidence>
<gene>
    <name evidence="5" type="ORF">ATEG_02613</name>
</gene>